<dbReference type="GO" id="GO:0071763">
    <property type="term" value="P:nuclear membrane organization"/>
    <property type="evidence" value="ECO:0007669"/>
    <property type="project" value="TreeGrafter"/>
</dbReference>
<dbReference type="GO" id="GO:0005524">
    <property type="term" value="F:ATP binding"/>
    <property type="evidence" value="ECO:0007669"/>
    <property type="project" value="InterPro"/>
</dbReference>
<dbReference type="InterPro" id="IPR049337">
    <property type="entry name" value="TOR1A_C"/>
</dbReference>
<dbReference type="Pfam" id="PF21376">
    <property type="entry name" value="TOR1A_C"/>
    <property type="match status" value="1"/>
</dbReference>
<comment type="caution">
    <text evidence="2">The sequence shown here is derived from an EMBL/GenBank/DDBJ whole genome shotgun (WGS) entry which is preliminary data.</text>
</comment>
<dbReference type="EMBL" id="JAYKXH010000020">
    <property type="protein sequence ID" value="KAK7132672.1"/>
    <property type="molecule type" value="Genomic_DNA"/>
</dbReference>
<protein>
    <recommendedName>
        <fullName evidence="1">Torsin-1A C-terminal domain-containing protein</fullName>
    </recommendedName>
</protein>
<dbReference type="GO" id="GO:0016887">
    <property type="term" value="F:ATP hydrolysis activity"/>
    <property type="evidence" value="ECO:0007669"/>
    <property type="project" value="InterPro"/>
</dbReference>
<dbReference type="AlphaFoldDB" id="A0AAN9CF99"/>
<evidence type="ECO:0000259" key="1">
    <source>
        <dbReference type="Pfam" id="PF21376"/>
    </source>
</evidence>
<dbReference type="InterPro" id="IPR010448">
    <property type="entry name" value="Torsin"/>
</dbReference>
<dbReference type="GO" id="GO:0019894">
    <property type="term" value="F:kinesin binding"/>
    <property type="evidence" value="ECO:0007669"/>
    <property type="project" value="TreeGrafter"/>
</dbReference>
<dbReference type="PANTHER" id="PTHR10760:SF14">
    <property type="entry name" value="TORSIN-1B"/>
    <property type="match status" value="1"/>
</dbReference>
<proteinExistence type="predicted"/>
<organism evidence="2 3">
    <name type="scientific">Phoxinus phoxinus</name>
    <name type="common">Eurasian minnow</name>
    <dbReference type="NCBI Taxonomy" id="58324"/>
    <lineage>
        <taxon>Eukaryota</taxon>
        <taxon>Metazoa</taxon>
        <taxon>Chordata</taxon>
        <taxon>Craniata</taxon>
        <taxon>Vertebrata</taxon>
        <taxon>Euteleostomi</taxon>
        <taxon>Actinopterygii</taxon>
        <taxon>Neopterygii</taxon>
        <taxon>Teleostei</taxon>
        <taxon>Ostariophysi</taxon>
        <taxon>Cypriniformes</taxon>
        <taxon>Leuciscidae</taxon>
        <taxon>Phoxininae</taxon>
        <taxon>Phoxinus</taxon>
    </lineage>
</organism>
<accession>A0AAN9CF99</accession>
<name>A0AAN9CF99_9TELE</name>
<dbReference type="GO" id="GO:0005635">
    <property type="term" value="C:nuclear envelope"/>
    <property type="evidence" value="ECO:0007669"/>
    <property type="project" value="TreeGrafter"/>
</dbReference>
<sequence length="166" mass="19564">MFIFDQMDNMQPKLIDVIKPFLNPNVRVEGVSFHNAIFIFLSNAGGNAIAEVALNFWREGICREELWMNSKEMETKIFRNIFNDKNCGFLHSIINQNLVDHYIPFLPLMLKHVRQCVMAEMVHLNMAQDFDLADKVARDMLFFPEREKIFSVMGCRSIRQKLELYR</sequence>
<evidence type="ECO:0000313" key="2">
    <source>
        <dbReference type="EMBL" id="KAK7132672.1"/>
    </source>
</evidence>
<keyword evidence="3" id="KW-1185">Reference proteome</keyword>
<reference evidence="2 3" key="1">
    <citation type="submission" date="2024-02" db="EMBL/GenBank/DDBJ databases">
        <title>Chromosome-level genome assembly of the Eurasian Minnow (Phoxinus phoxinus).</title>
        <authorList>
            <person name="Oriowo T.O."/>
            <person name="Martin S."/>
            <person name="Stange M."/>
            <person name="Chrysostomakis Y."/>
            <person name="Brown T."/>
            <person name="Winkler S."/>
            <person name="Kukowka S."/>
            <person name="Myers E.W."/>
            <person name="Bohne A."/>
        </authorList>
    </citation>
    <scope>NUCLEOTIDE SEQUENCE [LARGE SCALE GENOMIC DNA]</scope>
    <source>
        <strain evidence="2">ZFMK-TIS-60720</strain>
        <tissue evidence="2">Whole Organism</tissue>
    </source>
</reference>
<dbReference type="GO" id="GO:0034504">
    <property type="term" value="P:protein localization to nucleus"/>
    <property type="evidence" value="ECO:0007669"/>
    <property type="project" value="TreeGrafter"/>
</dbReference>
<gene>
    <name evidence="2" type="ORF">R3I93_019034</name>
</gene>
<evidence type="ECO:0000313" key="3">
    <source>
        <dbReference type="Proteomes" id="UP001364617"/>
    </source>
</evidence>
<dbReference type="PANTHER" id="PTHR10760">
    <property type="entry name" value="TORSIN"/>
    <property type="match status" value="1"/>
</dbReference>
<dbReference type="GO" id="GO:0005788">
    <property type="term" value="C:endoplasmic reticulum lumen"/>
    <property type="evidence" value="ECO:0007669"/>
    <property type="project" value="TreeGrafter"/>
</dbReference>
<feature type="domain" description="Torsin-1A C-terminal" evidence="1">
    <location>
        <begin position="110"/>
        <end position="165"/>
    </location>
</feature>
<dbReference type="Proteomes" id="UP001364617">
    <property type="component" value="Unassembled WGS sequence"/>
</dbReference>